<dbReference type="Pfam" id="PF06940">
    <property type="entry name" value="DUF1287"/>
    <property type="match status" value="1"/>
</dbReference>
<name>A0A0N7LXC3_9RHOB</name>
<evidence type="ECO:0000313" key="2">
    <source>
        <dbReference type="EMBL" id="CUH66775.1"/>
    </source>
</evidence>
<reference evidence="3 5" key="1">
    <citation type="submission" date="2015-09" db="EMBL/GenBank/DDBJ databases">
        <authorList>
            <consortium name="Swine Surveillance"/>
        </authorList>
    </citation>
    <scope>NUCLEOTIDE SEQUENCE [LARGE SCALE GENOMIC DNA]</scope>
    <source>
        <strain evidence="3 5">5120</strain>
    </source>
</reference>
<dbReference type="OrthoDB" id="114026at2"/>
<dbReference type="EMBL" id="CYSB01000027">
    <property type="protein sequence ID" value="CUH66775.1"/>
    <property type="molecule type" value="Genomic_DNA"/>
</dbReference>
<dbReference type="InterPro" id="IPR009706">
    <property type="entry name" value="DUF1287"/>
</dbReference>
<evidence type="ECO:0000313" key="3">
    <source>
        <dbReference type="EMBL" id="CUH71503.1"/>
    </source>
</evidence>
<proteinExistence type="predicted"/>
<gene>
    <name evidence="2" type="ORF">TL5118_01898</name>
    <name evidence="3" type="ORF">TL5120_01290</name>
</gene>
<organism evidence="3 5">
    <name type="scientific">Thalassovita autumnalis</name>
    <dbReference type="NCBI Taxonomy" id="2072972"/>
    <lineage>
        <taxon>Bacteria</taxon>
        <taxon>Pseudomonadati</taxon>
        <taxon>Pseudomonadota</taxon>
        <taxon>Alphaproteobacteria</taxon>
        <taxon>Rhodobacterales</taxon>
        <taxon>Roseobacteraceae</taxon>
        <taxon>Thalassovita</taxon>
    </lineage>
</organism>
<sequence length="240" mass="26501">MRKRLLLISFLALTGAAYGLAPPHQRLAAHAKLSDIVHTVLPAPRHPSQETRAEDVIPATTWATELVTAATDQIGITTQYDGAYQGLDYPMGDIDRRRGVCTDVVIRALRDAHDLDLQVVVHEDMADHFAAYPALWGLPGPDRNIDHRRVPNLRRFFERIGAERPLTAPPSATDFRPGDIVTWSFGPGQPHIGIVSTQVDRHSQTPLIIHNAGAGTRLDNILFSYPITGHYRLEGALHPT</sequence>
<evidence type="ECO:0000313" key="5">
    <source>
        <dbReference type="Proteomes" id="UP000051887"/>
    </source>
</evidence>
<reference evidence="2 4" key="2">
    <citation type="submission" date="2015-09" db="EMBL/GenBank/DDBJ databases">
        <authorList>
            <person name="Rodrigo-Torres L."/>
            <person name="Arahal D.R."/>
        </authorList>
    </citation>
    <scope>NUCLEOTIDE SEQUENCE [LARGE SCALE GENOMIC DNA]</scope>
    <source>
        <strain evidence="2 4">CECT 5118</strain>
    </source>
</reference>
<dbReference type="Proteomes" id="UP000051086">
    <property type="component" value="Unassembled WGS sequence"/>
</dbReference>
<dbReference type="AlphaFoldDB" id="A0A0N7LXC3"/>
<evidence type="ECO:0008006" key="6">
    <source>
        <dbReference type="Google" id="ProtNLM"/>
    </source>
</evidence>
<keyword evidence="1" id="KW-0732">Signal</keyword>
<protein>
    <recommendedName>
        <fullName evidence="6">DUF1287 domain-containing protein</fullName>
    </recommendedName>
</protein>
<evidence type="ECO:0000256" key="1">
    <source>
        <dbReference type="SAM" id="SignalP"/>
    </source>
</evidence>
<feature type="signal peptide" evidence="1">
    <location>
        <begin position="1"/>
        <end position="21"/>
    </location>
</feature>
<accession>A0A0N7LXC3</accession>
<feature type="chain" id="PRO_5009790946" description="DUF1287 domain-containing protein" evidence="1">
    <location>
        <begin position="22"/>
        <end position="240"/>
    </location>
</feature>
<keyword evidence="4" id="KW-1185">Reference proteome</keyword>
<dbReference type="EMBL" id="CYSC01000021">
    <property type="protein sequence ID" value="CUH71503.1"/>
    <property type="molecule type" value="Genomic_DNA"/>
</dbReference>
<evidence type="ECO:0000313" key="4">
    <source>
        <dbReference type="Proteomes" id="UP000051086"/>
    </source>
</evidence>
<dbReference type="Proteomes" id="UP000051887">
    <property type="component" value="Unassembled WGS sequence"/>
</dbReference>